<dbReference type="AlphaFoldDB" id="A0AAV9HT16"/>
<feature type="transmembrane region" description="Helical" evidence="1">
    <location>
        <begin position="38"/>
        <end position="57"/>
    </location>
</feature>
<keyword evidence="1" id="KW-0812">Transmembrane</keyword>
<protein>
    <submittedName>
        <fullName evidence="2">Uncharacterized protein</fullName>
    </submittedName>
</protein>
<evidence type="ECO:0000256" key="1">
    <source>
        <dbReference type="SAM" id="Phobius"/>
    </source>
</evidence>
<organism evidence="2 3">
    <name type="scientific">Cladorrhinum samala</name>
    <dbReference type="NCBI Taxonomy" id="585594"/>
    <lineage>
        <taxon>Eukaryota</taxon>
        <taxon>Fungi</taxon>
        <taxon>Dikarya</taxon>
        <taxon>Ascomycota</taxon>
        <taxon>Pezizomycotina</taxon>
        <taxon>Sordariomycetes</taxon>
        <taxon>Sordariomycetidae</taxon>
        <taxon>Sordariales</taxon>
        <taxon>Podosporaceae</taxon>
        <taxon>Cladorrhinum</taxon>
    </lineage>
</organism>
<feature type="transmembrane region" description="Helical" evidence="1">
    <location>
        <begin position="7"/>
        <end position="26"/>
    </location>
</feature>
<proteinExistence type="predicted"/>
<feature type="non-terminal residue" evidence="2">
    <location>
        <position position="1"/>
    </location>
</feature>
<keyword evidence="1" id="KW-1133">Transmembrane helix</keyword>
<comment type="caution">
    <text evidence="2">The sequence shown here is derived from an EMBL/GenBank/DDBJ whole genome shotgun (WGS) entry which is preliminary data.</text>
</comment>
<accession>A0AAV9HT16</accession>
<dbReference type="Proteomes" id="UP001321749">
    <property type="component" value="Unassembled WGS sequence"/>
</dbReference>
<keyword evidence="1" id="KW-0472">Membrane</keyword>
<evidence type="ECO:0000313" key="2">
    <source>
        <dbReference type="EMBL" id="KAK4463886.1"/>
    </source>
</evidence>
<dbReference type="EMBL" id="MU864954">
    <property type="protein sequence ID" value="KAK4463886.1"/>
    <property type="molecule type" value="Genomic_DNA"/>
</dbReference>
<keyword evidence="3" id="KW-1185">Reference proteome</keyword>
<gene>
    <name evidence="2" type="ORF">QBC42DRAFT_264548</name>
</gene>
<name>A0AAV9HT16_9PEZI</name>
<reference evidence="2" key="2">
    <citation type="submission" date="2023-06" db="EMBL/GenBank/DDBJ databases">
        <authorList>
            <consortium name="Lawrence Berkeley National Laboratory"/>
            <person name="Mondo S.J."/>
            <person name="Hensen N."/>
            <person name="Bonometti L."/>
            <person name="Westerberg I."/>
            <person name="Brannstrom I.O."/>
            <person name="Guillou S."/>
            <person name="Cros-Aarteil S."/>
            <person name="Calhoun S."/>
            <person name="Haridas S."/>
            <person name="Kuo A."/>
            <person name="Pangilinan J."/>
            <person name="Riley R."/>
            <person name="Labutti K."/>
            <person name="Andreopoulos B."/>
            <person name="Lipzen A."/>
            <person name="Chen C."/>
            <person name="Yanf M."/>
            <person name="Daum C."/>
            <person name="Ng V."/>
            <person name="Clum A."/>
            <person name="Steindorff A."/>
            <person name="Ohm R."/>
            <person name="Martin F."/>
            <person name="Silar P."/>
            <person name="Natvig D."/>
            <person name="Lalanne C."/>
            <person name="Gautier V."/>
            <person name="Ament-Velasquez S.L."/>
            <person name="Kruys A."/>
            <person name="Hutchinson M.I."/>
            <person name="Powell A.J."/>
            <person name="Barry K."/>
            <person name="Miller A.N."/>
            <person name="Grigoriev I.V."/>
            <person name="Debuchy R."/>
            <person name="Gladieux P."/>
            <person name="Thoren M.H."/>
            <person name="Johannesson H."/>
        </authorList>
    </citation>
    <scope>NUCLEOTIDE SEQUENCE</scope>
    <source>
        <strain evidence="2">PSN324</strain>
    </source>
</reference>
<sequence>FYQRQCNGLGFCFIYLLTYLLQFFFFRPPYPCFIPGTYMVWLMIILAHANVYLPWFLN</sequence>
<evidence type="ECO:0000313" key="3">
    <source>
        <dbReference type="Proteomes" id="UP001321749"/>
    </source>
</evidence>
<reference evidence="2" key="1">
    <citation type="journal article" date="2023" name="Mol. Phylogenet. Evol.">
        <title>Genome-scale phylogeny and comparative genomics of the fungal order Sordariales.</title>
        <authorList>
            <person name="Hensen N."/>
            <person name="Bonometti L."/>
            <person name="Westerberg I."/>
            <person name="Brannstrom I.O."/>
            <person name="Guillou S."/>
            <person name="Cros-Aarteil S."/>
            <person name="Calhoun S."/>
            <person name="Haridas S."/>
            <person name="Kuo A."/>
            <person name="Mondo S."/>
            <person name="Pangilinan J."/>
            <person name="Riley R."/>
            <person name="LaButti K."/>
            <person name="Andreopoulos B."/>
            <person name="Lipzen A."/>
            <person name="Chen C."/>
            <person name="Yan M."/>
            <person name="Daum C."/>
            <person name="Ng V."/>
            <person name="Clum A."/>
            <person name="Steindorff A."/>
            <person name="Ohm R.A."/>
            <person name="Martin F."/>
            <person name="Silar P."/>
            <person name="Natvig D.O."/>
            <person name="Lalanne C."/>
            <person name="Gautier V."/>
            <person name="Ament-Velasquez S.L."/>
            <person name="Kruys A."/>
            <person name="Hutchinson M.I."/>
            <person name="Powell A.J."/>
            <person name="Barry K."/>
            <person name="Miller A.N."/>
            <person name="Grigoriev I.V."/>
            <person name="Debuchy R."/>
            <person name="Gladieux P."/>
            <person name="Hiltunen Thoren M."/>
            <person name="Johannesson H."/>
        </authorList>
    </citation>
    <scope>NUCLEOTIDE SEQUENCE</scope>
    <source>
        <strain evidence="2">PSN324</strain>
    </source>
</reference>